<dbReference type="InterPro" id="IPR044665">
    <property type="entry name" value="E_coli_cyclophilin_A-like"/>
</dbReference>
<dbReference type="SUPFAM" id="SSF50891">
    <property type="entry name" value="Cyclophilin-like"/>
    <property type="match status" value="1"/>
</dbReference>
<dbReference type="EC" id="5.2.1.8" evidence="1"/>
<dbReference type="InterPro" id="IPR002130">
    <property type="entry name" value="Cyclophilin-type_PPIase_dom"/>
</dbReference>
<evidence type="ECO:0000256" key="1">
    <source>
        <dbReference type="ARBA" id="ARBA00013194"/>
    </source>
</evidence>
<protein>
    <recommendedName>
        <fullName evidence="1">peptidylprolyl isomerase</fullName>
        <ecNumber evidence="1">5.2.1.8</ecNumber>
    </recommendedName>
</protein>
<dbReference type="KEGG" id="vab:WPS_10280"/>
<feature type="chain" id="PRO_5042834842" description="peptidylprolyl isomerase" evidence="4">
    <location>
        <begin position="24"/>
        <end position="190"/>
    </location>
</feature>
<dbReference type="EMBL" id="AP025523">
    <property type="protein sequence ID" value="BDE05752.1"/>
    <property type="molecule type" value="Genomic_DNA"/>
</dbReference>
<keyword evidence="4" id="KW-0732">Signal</keyword>
<dbReference type="PROSITE" id="PS50072">
    <property type="entry name" value="CSA_PPIASE_2"/>
    <property type="match status" value="1"/>
</dbReference>
<reference evidence="6 7" key="1">
    <citation type="journal article" date="2022" name="ISME Commun">
        <title>Vulcanimicrobium alpinus gen. nov. sp. nov., the first cultivated representative of the candidate phylum 'Eremiobacterota', is a metabolically versatile aerobic anoxygenic phototroph.</title>
        <authorList>
            <person name="Yabe S."/>
            <person name="Muto K."/>
            <person name="Abe K."/>
            <person name="Yokota A."/>
            <person name="Staudigel H."/>
            <person name="Tebo B.M."/>
        </authorList>
    </citation>
    <scope>NUCLEOTIDE SEQUENCE [LARGE SCALE GENOMIC DNA]</scope>
    <source>
        <strain evidence="6 7">WC8-2</strain>
    </source>
</reference>
<evidence type="ECO:0000259" key="5">
    <source>
        <dbReference type="PROSITE" id="PS50072"/>
    </source>
</evidence>
<feature type="signal peptide" evidence="4">
    <location>
        <begin position="1"/>
        <end position="23"/>
    </location>
</feature>
<dbReference type="Pfam" id="PF00160">
    <property type="entry name" value="Pro_isomerase"/>
    <property type="match status" value="1"/>
</dbReference>
<gene>
    <name evidence="6" type="ORF">WPS_10280</name>
</gene>
<proteinExistence type="predicted"/>
<keyword evidence="3 6" id="KW-0413">Isomerase</keyword>
<dbReference type="AlphaFoldDB" id="A0AAN1XWU7"/>
<dbReference type="GO" id="GO:0003755">
    <property type="term" value="F:peptidyl-prolyl cis-trans isomerase activity"/>
    <property type="evidence" value="ECO:0007669"/>
    <property type="project" value="UniProtKB-KW"/>
</dbReference>
<keyword evidence="2" id="KW-0697">Rotamase</keyword>
<organism evidence="6 7">
    <name type="scientific">Vulcanimicrobium alpinum</name>
    <dbReference type="NCBI Taxonomy" id="3016050"/>
    <lineage>
        <taxon>Bacteria</taxon>
        <taxon>Bacillati</taxon>
        <taxon>Vulcanimicrobiota</taxon>
        <taxon>Vulcanimicrobiia</taxon>
        <taxon>Vulcanimicrobiales</taxon>
        <taxon>Vulcanimicrobiaceae</taxon>
        <taxon>Vulcanimicrobium</taxon>
    </lineage>
</organism>
<sequence>MRFARTGLLCAAVALLAAAPAKAVDVAIETSAGTFVVRLDAAHAPRTTANFLRYVDAHAYDGASFYRTVRPVFGQPVPAIQVIQGGLERKPSATPFAPIPVENTRSTGLHNTDGTIAMARTTDPNSATTEFFINLADDRMLDGDRFSDGAGYAAFGKVLRGRTIITKIHNAPAQGESLTPPIRIKRIHRL</sequence>
<keyword evidence="7" id="KW-1185">Reference proteome</keyword>
<dbReference type="Proteomes" id="UP001317532">
    <property type="component" value="Chromosome"/>
</dbReference>
<feature type="domain" description="PPIase cyclophilin-type" evidence="5">
    <location>
        <begin position="29"/>
        <end position="190"/>
    </location>
</feature>
<evidence type="ECO:0000256" key="4">
    <source>
        <dbReference type="SAM" id="SignalP"/>
    </source>
</evidence>
<accession>A0AAN1XWU7</accession>
<dbReference type="Gene3D" id="2.40.100.10">
    <property type="entry name" value="Cyclophilin-like"/>
    <property type="match status" value="1"/>
</dbReference>
<evidence type="ECO:0000313" key="6">
    <source>
        <dbReference type="EMBL" id="BDE05752.1"/>
    </source>
</evidence>
<evidence type="ECO:0000256" key="3">
    <source>
        <dbReference type="ARBA" id="ARBA00023235"/>
    </source>
</evidence>
<evidence type="ECO:0000256" key="2">
    <source>
        <dbReference type="ARBA" id="ARBA00023110"/>
    </source>
</evidence>
<name>A0AAN1XWU7_UNVUL</name>
<dbReference type="InterPro" id="IPR029000">
    <property type="entry name" value="Cyclophilin-like_dom_sf"/>
</dbReference>
<dbReference type="RefSeq" id="WP_317996774.1">
    <property type="nucleotide sequence ID" value="NZ_AP025523.1"/>
</dbReference>
<dbReference type="PANTHER" id="PTHR43246">
    <property type="entry name" value="PEPTIDYL-PROLYL CIS-TRANS ISOMERASE CYP38, CHLOROPLASTIC"/>
    <property type="match status" value="1"/>
</dbReference>
<evidence type="ECO:0000313" key="7">
    <source>
        <dbReference type="Proteomes" id="UP001317532"/>
    </source>
</evidence>